<gene>
    <name evidence="1" type="ORF">GCM10011357_05500</name>
</gene>
<comment type="caution">
    <text evidence="1">The sequence shown here is derived from an EMBL/GenBank/DDBJ whole genome shotgun (WGS) entry which is preliminary data.</text>
</comment>
<dbReference type="Gene3D" id="3.30.590.20">
    <property type="match status" value="1"/>
</dbReference>
<dbReference type="InterPro" id="IPR006336">
    <property type="entry name" value="GCS2"/>
</dbReference>
<dbReference type="Pfam" id="PF04107">
    <property type="entry name" value="GCS2"/>
    <property type="match status" value="1"/>
</dbReference>
<evidence type="ECO:0000313" key="2">
    <source>
        <dbReference type="Proteomes" id="UP000614272"/>
    </source>
</evidence>
<accession>A0ABQ1QZ68</accession>
<dbReference type="InterPro" id="IPR014746">
    <property type="entry name" value="Gln_synth/guanido_kin_cat_dom"/>
</dbReference>
<sequence length="485" mass="54610">MGQSLSKDHFSPADHTEYRQRIQQQLTELKPILEQPGFSDGPASIGAELELYITDNNGFPAPLNEALLQAMQHPLLTEELNRFNLEINLSPVAARGQPFKAMEAELQPIIKELRQHAKAHQGDIISIGILPTLNSTHLQRDYMTDRPRYRALTKELTALKGEPFLVDINGQDSLKMRCDEVTLEGANTSFQVHLKVPGESFARYYNAAQLVTPLVLAVSGNSPTFLGQRLWQETRIALFKQSIDSRNPQLTEWRQPARVTFGRGWVRKGAWELFAENVALYRPLMPYLSPDNSPFFELSLHHGTVWSWNRPVFEYKNGGHLRIEYRALPAGPTVIDMMANAALAIGLTTALAEDIEGLLARLPFPYAEFNFYRAAQKGLSTNVLWPTNNQHSLRESAVVDVLRFLLPEAARGLAKLGVAAEESNRLLTVIEKRLDTGITGSSWQLKRLEQHLESCDQQKALHRMLEDYQRLSLSGEAVANWSLSP</sequence>
<dbReference type="SUPFAM" id="SSF55931">
    <property type="entry name" value="Glutamine synthetase/guanido kinase"/>
    <property type="match status" value="1"/>
</dbReference>
<dbReference type="PIRSF" id="PIRSF012666">
    <property type="entry name" value="UCP012666"/>
    <property type="match status" value="1"/>
</dbReference>
<dbReference type="InterPro" id="IPR016602">
    <property type="entry name" value="UCP012666"/>
</dbReference>
<proteinExistence type="predicted"/>
<dbReference type="PANTHER" id="PTHR36510:SF3">
    <property type="entry name" value="CONSERVED PROTEIN"/>
    <property type="match status" value="1"/>
</dbReference>
<dbReference type="InterPro" id="IPR050141">
    <property type="entry name" value="GCL_type2/YbdK_subfam"/>
</dbReference>
<organism evidence="1 2">
    <name type="scientific">Lacimicrobium alkaliphilum</name>
    <dbReference type="NCBI Taxonomy" id="1526571"/>
    <lineage>
        <taxon>Bacteria</taxon>
        <taxon>Pseudomonadati</taxon>
        <taxon>Pseudomonadota</taxon>
        <taxon>Gammaproteobacteria</taxon>
        <taxon>Alteromonadales</taxon>
        <taxon>Alteromonadaceae</taxon>
        <taxon>Lacimicrobium</taxon>
    </lineage>
</organism>
<dbReference type="PANTHER" id="PTHR36510">
    <property type="entry name" value="GLUTAMATE--CYSTEINE LIGASE 2-RELATED"/>
    <property type="match status" value="1"/>
</dbReference>
<evidence type="ECO:0008006" key="3">
    <source>
        <dbReference type="Google" id="ProtNLM"/>
    </source>
</evidence>
<keyword evidence="2" id="KW-1185">Reference proteome</keyword>
<reference evidence="2" key="1">
    <citation type="journal article" date="2019" name="Int. J. Syst. Evol. Microbiol.">
        <title>The Global Catalogue of Microorganisms (GCM) 10K type strain sequencing project: providing services to taxonomists for standard genome sequencing and annotation.</title>
        <authorList>
            <consortium name="The Broad Institute Genomics Platform"/>
            <consortium name="The Broad Institute Genome Sequencing Center for Infectious Disease"/>
            <person name="Wu L."/>
            <person name="Ma J."/>
        </authorList>
    </citation>
    <scope>NUCLEOTIDE SEQUENCE [LARGE SCALE GENOMIC DNA]</scope>
    <source>
        <strain evidence="2">CGMCC 1.12923</strain>
    </source>
</reference>
<evidence type="ECO:0000313" key="1">
    <source>
        <dbReference type="EMBL" id="GGD52543.1"/>
    </source>
</evidence>
<name>A0ABQ1QZ68_9ALTE</name>
<dbReference type="Proteomes" id="UP000614272">
    <property type="component" value="Unassembled WGS sequence"/>
</dbReference>
<dbReference type="EMBL" id="BMGJ01000002">
    <property type="protein sequence ID" value="GGD52543.1"/>
    <property type="molecule type" value="Genomic_DNA"/>
</dbReference>
<protein>
    <recommendedName>
        <fullName evidence="3">Glutamate--cysteine ligase</fullName>
    </recommendedName>
</protein>
<dbReference type="RefSeq" id="WP_099033245.1">
    <property type="nucleotide sequence ID" value="NZ_BMGJ01000002.1"/>
</dbReference>